<gene>
    <name evidence="1" type="ORF">QNI22_03065</name>
</gene>
<dbReference type="EMBL" id="JASJOU010000001">
    <property type="protein sequence ID" value="MDJ1499605.1"/>
    <property type="molecule type" value="Genomic_DNA"/>
</dbReference>
<reference evidence="1" key="1">
    <citation type="submission" date="2023-05" db="EMBL/GenBank/DDBJ databases">
        <authorList>
            <person name="Zhang X."/>
        </authorList>
    </citation>
    <scope>NUCLEOTIDE SEQUENCE</scope>
    <source>
        <strain evidence="1">BD1B2-1</strain>
    </source>
</reference>
<protein>
    <submittedName>
        <fullName evidence="1">Uncharacterized protein</fullName>
    </submittedName>
</protein>
<dbReference type="AlphaFoldDB" id="A0AAE3UC06"/>
<proteinExistence type="predicted"/>
<dbReference type="RefSeq" id="WP_314509133.1">
    <property type="nucleotide sequence ID" value="NZ_JASJOU010000001.1"/>
</dbReference>
<sequence>MLKIVTRDLQSFQNLMMDQMDGQGEIGKMKSMLVLSVLKDSKKLPIPE</sequence>
<evidence type="ECO:0000313" key="1">
    <source>
        <dbReference type="EMBL" id="MDJ1499605.1"/>
    </source>
</evidence>
<evidence type="ECO:0000313" key="2">
    <source>
        <dbReference type="Proteomes" id="UP001232063"/>
    </source>
</evidence>
<dbReference type="Proteomes" id="UP001232063">
    <property type="component" value="Unassembled WGS sequence"/>
</dbReference>
<comment type="caution">
    <text evidence="1">The sequence shown here is derived from an EMBL/GenBank/DDBJ whole genome shotgun (WGS) entry which is preliminary data.</text>
</comment>
<organism evidence="1 2">
    <name type="scientific">Xanthocytophaga agilis</name>
    <dbReference type="NCBI Taxonomy" id="3048010"/>
    <lineage>
        <taxon>Bacteria</taxon>
        <taxon>Pseudomonadati</taxon>
        <taxon>Bacteroidota</taxon>
        <taxon>Cytophagia</taxon>
        <taxon>Cytophagales</taxon>
        <taxon>Rhodocytophagaceae</taxon>
        <taxon>Xanthocytophaga</taxon>
    </lineage>
</organism>
<keyword evidence="2" id="KW-1185">Reference proteome</keyword>
<name>A0AAE3UC06_9BACT</name>
<accession>A0AAE3UC06</accession>